<dbReference type="AlphaFoldDB" id="A0A9P6DUU6"/>
<dbReference type="EMBL" id="MU128947">
    <property type="protein sequence ID" value="KAF9515736.1"/>
    <property type="molecule type" value="Genomic_DNA"/>
</dbReference>
<dbReference type="OrthoDB" id="421374at2759"/>
<keyword evidence="2" id="KW-1185">Reference proteome</keyword>
<name>A0A9P6DUU6_9AGAM</name>
<reference evidence="1" key="1">
    <citation type="journal article" date="2020" name="Nat. Commun.">
        <title>Large-scale genome sequencing of mycorrhizal fungi provides insights into the early evolution of symbiotic traits.</title>
        <authorList>
            <person name="Miyauchi S."/>
            <person name="Kiss E."/>
            <person name="Kuo A."/>
            <person name="Drula E."/>
            <person name="Kohler A."/>
            <person name="Sanchez-Garcia M."/>
            <person name="Morin E."/>
            <person name="Andreopoulos B."/>
            <person name="Barry K.W."/>
            <person name="Bonito G."/>
            <person name="Buee M."/>
            <person name="Carver A."/>
            <person name="Chen C."/>
            <person name="Cichocki N."/>
            <person name="Clum A."/>
            <person name="Culley D."/>
            <person name="Crous P.W."/>
            <person name="Fauchery L."/>
            <person name="Girlanda M."/>
            <person name="Hayes R.D."/>
            <person name="Keri Z."/>
            <person name="LaButti K."/>
            <person name="Lipzen A."/>
            <person name="Lombard V."/>
            <person name="Magnuson J."/>
            <person name="Maillard F."/>
            <person name="Murat C."/>
            <person name="Nolan M."/>
            <person name="Ohm R.A."/>
            <person name="Pangilinan J."/>
            <person name="Pereira M.F."/>
            <person name="Perotto S."/>
            <person name="Peter M."/>
            <person name="Pfister S."/>
            <person name="Riley R."/>
            <person name="Sitrit Y."/>
            <person name="Stielow J.B."/>
            <person name="Szollosi G."/>
            <person name="Zifcakova L."/>
            <person name="Stursova M."/>
            <person name="Spatafora J.W."/>
            <person name="Tedersoo L."/>
            <person name="Vaario L.M."/>
            <person name="Yamada A."/>
            <person name="Yan M."/>
            <person name="Wang P."/>
            <person name="Xu J."/>
            <person name="Bruns T."/>
            <person name="Baldrian P."/>
            <person name="Vilgalys R."/>
            <person name="Dunand C."/>
            <person name="Henrissat B."/>
            <person name="Grigoriev I.V."/>
            <person name="Hibbett D."/>
            <person name="Nagy L.G."/>
            <person name="Martin F.M."/>
        </authorList>
    </citation>
    <scope>NUCLEOTIDE SEQUENCE</scope>
    <source>
        <strain evidence="1">UP504</strain>
    </source>
</reference>
<dbReference type="Proteomes" id="UP000886523">
    <property type="component" value="Unassembled WGS sequence"/>
</dbReference>
<comment type="caution">
    <text evidence="1">The sequence shown here is derived from an EMBL/GenBank/DDBJ whole genome shotgun (WGS) entry which is preliminary data.</text>
</comment>
<sequence length="320" mass="35396">MRTSCATSYGDYGTIVWLHEAARPEEFRYKTDAQQRSLIVMQQMWEHADPQATLLENIKDVLRNAEHGIRHSSTYALRGILPRLRDPTITSPLCSRLIALLAGQDSEIELDFAALSEASRVPLDRSRLHFRQTLATHLFRSKALVRSRLKLLIAQICSRTTESVDPNAARSFNELGATYELSIVQDTLCVVLACLSAFSEHISGSEANRVFAARLTSLALLLSNPRPQLIELARTLGTKLSLPLLEFQKTEDPLIPTGALVGCANMGEICPACEAGIKIAHLTSAICENGHIWGTLLCISLSVNWGAHSSWLQRDAQRLL</sequence>
<proteinExistence type="predicted"/>
<protein>
    <submittedName>
        <fullName evidence="1">Uncharacterized protein</fullName>
    </submittedName>
</protein>
<gene>
    <name evidence="1" type="ORF">BS47DRAFT_743106</name>
</gene>
<organism evidence="1 2">
    <name type="scientific">Hydnum rufescens UP504</name>
    <dbReference type="NCBI Taxonomy" id="1448309"/>
    <lineage>
        <taxon>Eukaryota</taxon>
        <taxon>Fungi</taxon>
        <taxon>Dikarya</taxon>
        <taxon>Basidiomycota</taxon>
        <taxon>Agaricomycotina</taxon>
        <taxon>Agaricomycetes</taxon>
        <taxon>Cantharellales</taxon>
        <taxon>Hydnaceae</taxon>
        <taxon>Hydnum</taxon>
    </lineage>
</organism>
<evidence type="ECO:0000313" key="2">
    <source>
        <dbReference type="Proteomes" id="UP000886523"/>
    </source>
</evidence>
<evidence type="ECO:0000313" key="1">
    <source>
        <dbReference type="EMBL" id="KAF9515736.1"/>
    </source>
</evidence>
<accession>A0A9P6DUU6</accession>